<dbReference type="EMBL" id="CAJHNJ030000396">
    <property type="protein sequence ID" value="CAG9137708.1"/>
    <property type="molecule type" value="Genomic_DNA"/>
</dbReference>
<dbReference type="InterPro" id="IPR052055">
    <property type="entry name" value="Hepadnavirus_pol/RT"/>
</dbReference>
<name>A0A8S4GFX7_PLUXY</name>
<keyword evidence="4" id="KW-0255">Endonuclease</keyword>
<evidence type="ECO:0000256" key="6">
    <source>
        <dbReference type="ARBA" id="ARBA00022918"/>
    </source>
</evidence>
<evidence type="ECO:0000256" key="1">
    <source>
        <dbReference type="ARBA" id="ARBA00022679"/>
    </source>
</evidence>
<evidence type="ECO:0000256" key="4">
    <source>
        <dbReference type="ARBA" id="ARBA00022759"/>
    </source>
</evidence>
<dbReference type="PROSITE" id="PS50878">
    <property type="entry name" value="RT_POL"/>
    <property type="match status" value="1"/>
</dbReference>
<evidence type="ECO:0000256" key="2">
    <source>
        <dbReference type="ARBA" id="ARBA00022695"/>
    </source>
</evidence>
<protein>
    <submittedName>
        <fullName evidence="8">(diamondback moth) hypothetical protein</fullName>
    </submittedName>
</protein>
<dbReference type="GO" id="GO:0004519">
    <property type="term" value="F:endonuclease activity"/>
    <property type="evidence" value="ECO:0007669"/>
    <property type="project" value="UniProtKB-KW"/>
</dbReference>
<accession>A0A8S4GFX7</accession>
<dbReference type="CDD" id="cd09275">
    <property type="entry name" value="RNase_HI_RT_DIRS1"/>
    <property type="match status" value="1"/>
</dbReference>
<dbReference type="Gene3D" id="3.10.10.10">
    <property type="entry name" value="HIV Type 1 Reverse Transcriptase, subunit A, domain 1"/>
    <property type="match status" value="1"/>
</dbReference>
<dbReference type="InterPro" id="IPR043502">
    <property type="entry name" value="DNA/RNA_pol_sf"/>
</dbReference>
<dbReference type="AlphaFoldDB" id="A0A8S4GFX7"/>
<dbReference type="InterPro" id="IPR036397">
    <property type="entry name" value="RNaseH_sf"/>
</dbReference>
<dbReference type="PANTHER" id="PTHR33050:SF7">
    <property type="entry name" value="RIBONUCLEASE H"/>
    <property type="match status" value="1"/>
</dbReference>
<dbReference type="PANTHER" id="PTHR33050">
    <property type="entry name" value="REVERSE TRANSCRIPTASE DOMAIN-CONTAINING PROTEIN"/>
    <property type="match status" value="1"/>
</dbReference>
<dbReference type="Pfam" id="PF17917">
    <property type="entry name" value="RT_RNaseH"/>
    <property type="match status" value="1"/>
</dbReference>
<evidence type="ECO:0000313" key="8">
    <source>
        <dbReference type="EMBL" id="CAG9137708.1"/>
    </source>
</evidence>
<dbReference type="InterPro" id="IPR043128">
    <property type="entry name" value="Rev_trsase/Diguanyl_cyclase"/>
</dbReference>
<evidence type="ECO:0000256" key="3">
    <source>
        <dbReference type="ARBA" id="ARBA00022722"/>
    </source>
</evidence>
<dbReference type="SUPFAM" id="SSF56672">
    <property type="entry name" value="DNA/RNA polymerases"/>
    <property type="match status" value="1"/>
</dbReference>
<dbReference type="CDD" id="cd03714">
    <property type="entry name" value="RT_DIRS1"/>
    <property type="match status" value="1"/>
</dbReference>
<keyword evidence="3" id="KW-0540">Nuclease</keyword>
<dbReference type="Proteomes" id="UP000653454">
    <property type="component" value="Unassembled WGS sequence"/>
</dbReference>
<organism evidence="8 9">
    <name type="scientific">Plutella xylostella</name>
    <name type="common">Diamondback moth</name>
    <name type="synonym">Plutella maculipennis</name>
    <dbReference type="NCBI Taxonomy" id="51655"/>
    <lineage>
        <taxon>Eukaryota</taxon>
        <taxon>Metazoa</taxon>
        <taxon>Ecdysozoa</taxon>
        <taxon>Arthropoda</taxon>
        <taxon>Hexapoda</taxon>
        <taxon>Insecta</taxon>
        <taxon>Pterygota</taxon>
        <taxon>Neoptera</taxon>
        <taxon>Endopterygota</taxon>
        <taxon>Lepidoptera</taxon>
        <taxon>Glossata</taxon>
        <taxon>Ditrysia</taxon>
        <taxon>Yponomeutoidea</taxon>
        <taxon>Plutellidae</taxon>
        <taxon>Plutella</taxon>
    </lineage>
</organism>
<dbReference type="GO" id="GO:0003964">
    <property type="term" value="F:RNA-directed DNA polymerase activity"/>
    <property type="evidence" value="ECO:0007669"/>
    <property type="project" value="UniProtKB-KW"/>
</dbReference>
<evidence type="ECO:0000259" key="7">
    <source>
        <dbReference type="PROSITE" id="PS50878"/>
    </source>
</evidence>
<evidence type="ECO:0000256" key="5">
    <source>
        <dbReference type="ARBA" id="ARBA00022801"/>
    </source>
</evidence>
<dbReference type="InterPro" id="IPR000477">
    <property type="entry name" value="RT_dom"/>
</dbReference>
<dbReference type="Gene3D" id="3.30.420.10">
    <property type="entry name" value="Ribonuclease H-like superfamily/Ribonuclease H"/>
    <property type="match status" value="1"/>
</dbReference>
<keyword evidence="2" id="KW-0548">Nucleotidyltransferase</keyword>
<keyword evidence="1" id="KW-0808">Transferase</keyword>
<dbReference type="Pfam" id="PF00078">
    <property type="entry name" value="RVT_1"/>
    <property type="match status" value="1"/>
</dbReference>
<feature type="domain" description="Reverse transcriptase" evidence="7">
    <location>
        <begin position="1"/>
        <end position="145"/>
    </location>
</feature>
<proteinExistence type="predicted"/>
<gene>
    <name evidence="8" type="ORF">PLXY2_LOCUS15961</name>
</gene>
<evidence type="ECO:0000313" key="9">
    <source>
        <dbReference type="Proteomes" id="UP000653454"/>
    </source>
</evidence>
<keyword evidence="9" id="KW-1185">Reference proteome</keyword>
<dbReference type="GO" id="GO:0016787">
    <property type="term" value="F:hydrolase activity"/>
    <property type="evidence" value="ECO:0007669"/>
    <property type="project" value="UniProtKB-KW"/>
</dbReference>
<keyword evidence="6" id="KW-0695">RNA-directed DNA polymerase</keyword>
<comment type="caution">
    <text evidence="8">The sequence shown here is derived from an EMBL/GenBank/DDBJ whole genome shotgun (WGS) entry which is preliminary data.</text>
</comment>
<dbReference type="Gene3D" id="3.30.70.270">
    <property type="match status" value="1"/>
</dbReference>
<dbReference type="GO" id="GO:0003676">
    <property type="term" value="F:nucleic acid binding"/>
    <property type="evidence" value="ECO:0007669"/>
    <property type="project" value="InterPro"/>
</dbReference>
<reference evidence="8" key="1">
    <citation type="submission" date="2020-11" db="EMBL/GenBank/DDBJ databases">
        <authorList>
            <person name="Whiteford S."/>
        </authorList>
    </citation>
    <scope>NUCLEOTIDE SEQUENCE</scope>
</reference>
<sequence>MYRVPDFLQQGDWAIKIDLKQAYFHIPVARSHQPFLRVLYKTDTTVASAPATVELLQVTSLPFGLSSAPKAFATVSNWVAQLMRNQGLRVVVYLDDYLIVHQERQTLIEHVAEAVRILKILGFTINFEKSALIPSRIVEYLGITWNLATNSKYLPRDKRRRIVTKIQSIVASYSWSLRDAQCVLGMLNFASFVVHRGRLHCRPLQMACVHLPKNKPFTKHSFDQTVLVELEWWIQALSANRSTQIHPLPCTHFLTTDASATGWGAVLDDIRLSGIWHQNQISWHSNVKEMWAIIQAIQELKHLLFNSTVLIQADNKSVVSYIRNQGGLRSRALFQITNMLFHVMDEHNIEMITQYIPGQLNTEADLLSRQKTQTEWYLTEEACREIFDRFGTPVIDLFASRTAHILTRYVSRDCRDLNAEFHNAFSRRWHIAETQKCKHRCCVPHTHTHTRTHALY</sequence>
<keyword evidence="5" id="KW-0378">Hydrolase</keyword>
<dbReference type="InterPro" id="IPR041373">
    <property type="entry name" value="RT_RNaseH"/>
</dbReference>